<feature type="region of interest" description="Disordered" evidence="4">
    <location>
        <begin position="428"/>
        <end position="449"/>
    </location>
</feature>
<feature type="compositionally biased region" description="Polar residues" evidence="4">
    <location>
        <begin position="375"/>
        <end position="385"/>
    </location>
</feature>
<organism evidence="6 7">
    <name type="scientific">Apostasia shenzhenica</name>
    <dbReference type="NCBI Taxonomy" id="1088818"/>
    <lineage>
        <taxon>Eukaryota</taxon>
        <taxon>Viridiplantae</taxon>
        <taxon>Streptophyta</taxon>
        <taxon>Embryophyta</taxon>
        <taxon>Tracheophyta</taxon>
        <taxon>Spermatophyta</taxon>
        <taxon>Magnoliopsida</taxon>
        <taxon>Liliopsida</taxon>
        <taxon>Asparagales</taxon>
        <taxon>Orchidaceae</taxon>
        <taxon>Apostasioideae</taxon>
        <taxon>Apostasia</taxon>
    </lineage>
</organism>
<feature type="compositionally biased region" description="Polar residues" evidence="4">
    <location>
        <begin position="356"/>
        <end position="366"/>
    </location>
</feature>
<sequence>MWDKCFESSVEIGVEIGENGHAGQEQDRRHADLEDSPLFNFINSLSPIQPVKSVQSIQTFQSQSFAAISSVFSSPQVSLQKESRFLIRPSFPDSIKQGSSDSFDESIVYPGVSNGATPSTCKALVQENSNITCSVNEATIDTPDGNSHQRDLSHVMQFDNGSPNHSTTPCYGIKLDFKLDFSCTPELVQFIQYGTENISNKLSNEIGLKMKVQEGQKDCASEYYLENLISVDADDLLNVDPTEAETSKMEERDSSISLNTQTAASLGLCPQNESHVSVVDCDGEADEQPGMGRSPKLLSGTCHNQVVACKQNQKTDSGGKSHVSSGCKVDSQQLRGIRRRCLTFDVSGVSKRNLYNKSNVPTSTTLPIKGKSSSDDQLLVSSKTPSTPPCILPGIGLHLNALASSSKDKTIPLENKVPGREIISKPCSLRPPPAEVGEKDASKSLNLGQNPDPIGSVDLNHKVSNFVVSQTPAPCIEESTSPRKRRRKVENGVGNEGCKRCKCKKSKCLKLYCECFAAGVYCVEPCSCQGCFNKPIHEETVLATRKQIESRNPLAFAPKVIRPPEHDQDMGEDSNKTPGSSRHKNGCNCKKSNCLKKYCECYQGGVGCSFSCRCDSCKNAFGRKDGPDEIECGREIVNGGKERLQSNEGQENANVPKPEHGHVSEGALPLSPFPICRSLVKFPFLPGGKPSRSSILSQMSKKSENQLVQCNNEKCVENFQDDDTPEILRGNSSPSSTLKTASPNGKRISPPHNGLGISPNRKGGRRLILKSIPSFPSLNGEAPFESSTTGTNN</sequence>
<comment type="subcellular location">
    <subcellularLocation>
        <location evidence="1">Nucleus</location>
    </subcellularLocation>
</comment>
<protein>
    <submittedName>
        <fullName evidence="6">Protein tesmin/TSO1-like CXC 2</fullName>
    </submittedName>
</protein>
<dbReference type="AlphaFoldDB" id="A0A2I0BE65"/>
<evidence type="ECO:0000256" key="3">
    <source>
        <dbReference type="ARBA" id="ARBA00023242"/>
    </source>
</evidence>
<accession>A0A2I0BE65</accession>
<dbReference type="SMART" id="SM01114">
    <property type="entry name" value="CXC"/>
    <property type="match status" value="2"/>
</dbReference>
<dbReference type="PROSITE" id="PS51634">
    <property type="entry name" value="CRC"/>
    <property type="match status" value="1"/>
</dbReference>
<feature type="region of interest" description="Disordered" evidence="4">
    <location>
        <begin position="561"/>
        <end position="583"/>
    </location>
</feature>
<evidence type="ECO:0000313" key="7">
    <source>
        <dbReference type="Proteomes" id="UP000236161"/>
    </source>
</evidence>
<evidence type="ECO:0000259" key="5">
    <source>
        <dbReference type="PROSITE" id="PS51634"/>
    </source>
</evidence>
<reference evidence="6 7" key="1">
    <citation type="journal article" date="2017" name="Nature">
        <title>The Apostasia genome and the evolution of orchids.</title>
        <authorList>
            <person name="Zhang G.Q."/>
            <person name="Liu K.W."/>
            <person name="Li Z."/>
            <person name="Lohaus R."/>
            <person name="Hsiao Y.Y."/>
            <person name="Niu S.C."/>
            <person name="Wang J.Y."/>
            <person name="Lin Y.C."/>
            <person name="Xu Q."/>
            <person name="Chen L.J."/>
            <person name="Yoshida K."/>
            <person name="Fujiwara S."/>
            <person name="Wang Z.W."/>
            <person name="Zhang Y.Q."/>
            <person name="Mitsuda N."/>
            <person name="Wang M."/>
            <person name="Liu G.H."/>
            <person name="Pecoraro L."/>
            <person name="Huang H.X."/>
            <person name="Xiao X.J."/>
            <person name="Lin M."/>
            <person name="Wu X.Y."/>
            <person name="Wu W.L."/>
            <person name="Chen Y.Y."/>
            <person name="Chang S.B."/>
            <person name="Sakamoto S."/>
            <person name="Ohme-Takagi M."/>
            <person name="Yagi M."/>
            <person name="Zeng S.J."/>
            <person name="Shen C.Y."/>
            <person name="Yeh C.M."/>
            <person name="Luo Y.B."/>
            <person name="Tsai W.C."/>
            <person name="Van de Peer Y."/>
            <person name="Liu Z.J."/>
        </authorList>
    </citation>
    <scope>NUCLEOTIDE SEQUENCE [LARGE SCALE GENOMIC DNA]</scope>
    <source>
        <strain evidence="7">cv. Shenzhen</strain>
        <tissue evidence="6">Stem</tissue>
    </source>
</reference>
<dbReference type="GO" id="GO:0005634">
    <property type="term" value="C:nucleus"/>
    <property type="evidence" value="ECO:0007669"/>
    <property type="project" value="UniProtKB-SubCell"/>
</dbReference>
<dbReference type="Pfam" id="PF03638">
    <property type="entry name" value="TCR"/>
    <property type="match status" value="2"/>
</dbReference>
<evidence type="ECO:0000256" key="2">
    <source>
        <dbReference type="ARBA" id="ARBA00007267"/>
    </source>
</evidence>
<dbReference type="InterPro" id="IPR033467">
    <property type="entry name" value="Tesmin/TSO1-like_CXC"/>
</dbReference>
<dbReference type="PANTHER" id="PTHR46159:SF12">
    <property type="entry name" value="PROTEIN TESMIN_TSO1-LIKE CXC 3-RELATED"/>
    <property type="match status" value="1"/>
</dbReference>
<feature type="compositionally biased region" description="Basic and acidic residues" evidence="4">
    <location>
        <begin position="562"/>
        <end position="575"/>
    </location>
</feature>
<dbReference type="GO" id="GO:0003700">
    <property type="term" value="F:DNA-binding transcription factor activity"/>
    <property type="evidence" value="ECO:0007669"/>
    <property type="project" value="InterPro"/>
</dbReference>
<feature type="domain" description="CRC" evidence="5">
    <location>
        <begin position="497"/>
        <end position="622"/>
    </location>
</feature>
<dbReference type="InterPro" id="IPR044522">
    <property type="entry name" value="TSO1-like"/>
</dbReference>
<dbReference type="OrthoDB" id="6283463at2759"/>
<comment type="similarity">
    <text evidence="2">Belongs to the lin-54 family.</text>
</comment>
<feature type="region of interest" description="Disordered" evidence="4">
    <location>
        <begin position="356"/>
        <end position="385"/>
    </location>
</feature>
<feature type="region of interest" description="Disordered" evidence="4">
    <location>
        <begin position="721"/>
        <end position="793"/>
    </location>
</feature>
<dbReference type="STRING" id="1088818.A0A2I0BE65"/>
<dbReference type="InterPro" id="IPR005172">
    <property type="entry name" value="CRC"/>
</dbReference>
<keyword evidence="7" id="KW-1185">Reference proteome</keyword>
<dbReference type="EMBL" id="KZ451888">
    <property type="protein sequence ID" value="PKA66089.1"/>
    <property type="molecule type" value="Genomic_DNA"/>
</dbReference>
<dbReference type="PANTHER" id="PTHR46159">
    <property type="entry name" value="PROTEIN TESMIN/TSO1-LIKE CXC 2"/>
    <property type="match status" value="1"/>
</dbReference>
<dbReference type="Proteomes" id="UP000236161">
    <property type="component" value="Unassembled WGS sequence"/>
</dbReference>
<feature type="compositionally biased region" description="Polar residues" evidence="4">
    <location>
        <begin position="730"/>
        <end position="743"/>
    </location>
</feature>
<gene>
    <name evidence="6" type="primary">TCX2</name>
    <name evidence="6" type="ORF">AXF42_Ash010499</name>
</gene>
<evidence type="ECO:0000313" key="6">
    <source>
        <dbReference type="EMBL" id="PKA66089.1"/>
    </source>
</evidence>
<keyword evidence="3" id="KW-0539">Nucleus</keyword>
<proteinExistence type="inferred from homology"/>
<feature type="region of interest" description="Disordered" evidence="4">
    <location>
        <begin position="641"/>
        <end position="663"/>
    </location>
</feature>
<evidence type="ECO:0000256" key="4">
    <source>
        <dbReference type="SAM" id="MobiDB-lite"/>
    </source>
</evidence>
<name>A0A2I0BE65_9ASPA</name>
<evidence type="ECO:0000256" key="1">
    <source>
        <dbReference type="ARBA" id="ARBA00004123"/>
    </source>
</evidence>